<keyword evidence="4" id="KW-1185">Reference proteome</keyword>
<name>A0ABQ6F8B7_9RHOO</name>
<evidence type="ECO:0000259" key="2">
    <source>
        <dbReference type="Pfam" id="PF02120"/>
    </source>
</evidence>
<evidence type="ECO:0000313" key="3">
    <source>
        <dbReference type="EMBL" id="GLT21813.1"/>
    </source>
</evidence>
<sequence>MIPGDLAARLRMLTEASFFQGEPTVAPLARVKGISNHLPDFTPGQRIVANLQATSADNTFLARVDGREVTLALPQSVKAGDTLELVVSHVTPRAVFATLAQPTPDAAAAASRPALSQAGKLISFLLTGQPAPETASLAGGEPLLASPPTAGTGAAQLAARLGNAVSQSGLFYESHQARWLSGQIDTASLKQEPQGRLTATQASASAATTSTGNAASADTSAAATLRPAADSPSPIPERLLPLVHQQLDAIATQHMVWQGQVWPGQMMEWEIEDPEQDRAAAEEGAEPYWNTTLRLTLPGLGGVEARLHLTPAGVAMRLITDSDTTRDALDAGQQRLADALAAANVPLTGLVAERRSTP</sequence>
<comment type="caution">
    <text evidence="3">The sequence shown here is derived from an EMBL/GenBank/DDBJ whole genome shotgun (WGS) entry which is preliminary data.</text>
</comment>
<dbReference type="InterPro" id="IPR038610">
    <property type="entry name" value="FliK-like_C_sf"/>
</dbReference>
<dbReference type="Proteomes" id="UP001157167">
    <property type="component" value="Unassembled WGS sequence"/>
</dbReference>
<evidence type="ECO:0000313" key="4">
    <source>
        <dbReference type="Proteomes" id="UP001157167"/>
    </source>
</evidence>
<dbReference type="RefSeq" id="WP_284187202.1">
    <property type="nucleotide sequence ID" value="NZ_BSPX01000013.1"/>
</dbReference>
<proteinExistence type="predicted"/>
<dbReference type="Pfam" id="PF02120">
    <property type="entry name" value="Flg_hook"/>
    <property type="match status" value="1"/>
</dbReference>
<organism evidence="3 4">
    <name type="scientific">Zoogloea oryzae</name>
    <dbReference type="NCBI Taxonomy" id="310767"/>
    <lineage>
        <taxon>Bacteria</taxon>
        <taxon>Pseudomonadati</taxon>
        <taxon>Pseudomonadota</taxon>
        <taxon>Betaproteobacteria</taxon>
        <taxon>Rhodocyclales</taxon>
        <taxon>Zoogloeaceae</taxon>
        <taxon>Zoogloea</taxon>
    </lineage>
</organism>
<dbReference type="Gene3D" id="3.30.750.140">
    <property type="match status" value="1"/>
</dbReference>
<feature type="domain" description="Flagellar hook-length control protein-like C-terminal" evidence="2">
    <location>
        <begin position="280"/>
        <end position="352"/>
    </location>
</feature>
<dbReference type="EMBL" id="BSPX01000013">
    <property type="protein sequence ID" value="GLT21813.1"/>
    <property type="molecule type" value="Genomic_DNA"/>
</dbReference>
<evidence type="ECO:0000256" key="1">
    <source>
        <dbReference type="SAM" id="MobiDB-lite"/>
    </source>
</evidence>
<gene>
    <name evidence="3" type="ORF">GCM10007933_12670</name>
</gene>
<accession>A0ABQ6F8B7</accession>
<reference evidence="4" key="1">
    <citation type="journal article" date="2019" name="Int. J. Syst. Evol. Microbiol.">
        <title>The Global Catalogue of Microorganisms (GCM) 10K type strain sequencing project: providing services to taxonomists for standard genome sequencing and annotation.</title>
        <authorList>
            <consortium name="The Broad Institute Genomics Platform"/>
            <consortium name="The Broad Institute Genome Sequencing Center for Infectious Disease"/>
            <person name="Wu L."/>
            <person name="Ma J."/>
        </authorList>
    </citation>
    <scope>NUCLEOTIDE SEQUENCE [LARGE SCALE GENOMIC DNA]</scope>
    <source>
        <strain evidence="4">NBRC 102407</strain>
    </source>
</reference>
<feature type="compositionally biased region" description="Low complexity" evidence="1">
    <location>
        <begin position="198"/>
        <end position="224"/>
    </location>
</feature>
<dbReference type="InterPro" id="IPR021136">
    <property type="entry name" value="Flagellar_hook_control-like_C"/>
</dbReference>
<protein>
    <recommendedName>
        <fullName evidence="2">Flagellar hook-length control protein-like C-terminal domain-containing protein</fullName>
    </recommendedName>
</protein>
<feature type="region of interest" description="Disordered" evidence="1">
    <location>
        <begin position="192"/>
        <end position="233"/>
    </location>
</feature>